<dbReference type="AlphaFoldDB" id="A0A139HZS1"/>
<feature type="region of interest" description="Disordered" evidence="1">
    <location>
        <begin position="36"/>
        <end position="128"/>
    </location>
</feature>
<accession>A0A139HZS1</accession>
<dbReference type="EMBL" id="LFZO01000505">
    <property type="protein sequence ID" value="KXT07990.1"/>
    <property type="molecule type" value="Genomic_DNA"/>
</dbReference>
<keyword evidence="3" id="KW-1185">Reference proteome</keyword>
<evidence type="ECO:0000256" key="1">
    <source>
        <dbReference type="SAM" id="MobiDB-lite"/>
    </source>
</evidence>
<feature type="region of interest" description="Disordered" evidence="1">
    <location>
        <begin position="207"/>
        <end position="287"/>
    </location>
</feature>
<evidence type="ECO:0000313" key="2">
    <source>
        <dbReference type="EMBL" id="KXT07990.1"/>
    </source>
</evidence>
<organism evidence="2 3">
    <name type="scientific">Pseudocercospora musae</name>
    <dbReference type="NCBI Taxonomy" id="113226"/>
    <lineage>
        <taxon>Eukaryota</taxon>
        <taxon>Fungi</taxon>
        <taxon>Dikarya</taxon>
        <taxon>Ascomycota</taxon>
        <taxon>Pezizomycotina</taxon>
        <taxon>Dothideomycetes</taxon>
        <taxon>Dothideomycetidae</taxon>
        <taxon>Mycosphaerellales</taxon>
        <taxon>Mycosphaerellaceae</taxon>
        <taxon>Pseudocercospora</taxon>
    </lineage>
</organism>
<feature type="compositionally biased region" description="Basic and acidic residues" evidence="1">
    <location>
        <begin position="207"/>
        <end position="219"/>
    </location>
</feature>
<name>A0A139HZS1_9PEZI</name>
<feature type="compositionally biased region" description="Polar residues" evidence="1">
    <location>
        <begin position="41"/>
        <end position="55"/>
    </location>
</feature>
<gene>
    <name evidence="2" type="ORF">AC579_1110</name>
</gene>
<protein>
    <submittedName>
        <fullName evidence="2">Uncharacterized protein</fullName>
    </submittedName>
</protein>
<sequence length="287" mass="31501">MGRFVPKSMIVLKKSATLSPARVPFLRSKVYDILPRRHPQASKQQGVGSPESTAVTGRWPQLPKLVVEDYDQKPKESAKPSANRNDGDHKLCQAKEPVEIVKPDSPSPAHRSTAMKQLPAPSPALHPASTNATATTILAEETHGEASGWCGPQFCEATYEAGRSYRMRSFLMRPMGATRILMLEMVEIPPTTCAFLPTTTPVNAKSEHGTLSHLQRGDAPESTGRHFVSVEDDYDLTDSRRKGVGIEDEHKYAVQDRGREPISAGSDKQADGRQYKNLAGELKDCDV</sequence>
<evidence type="ECO:0000313" key="3">
    <source>
        <dbReference type="Proteomes" id="UP000073492"/>
    </source>
</evidence>
<feature type="compositionally biased region" description="Basic and acidic residues" evidence="1">
    <location>
        <begin position="85"/>
        <end position="102"/>
    </location>
</feature>
<feature type="compositionally biased region" description="Basic and acidic residues" evidence="1">
    <location>
        <begin position="66"/>
        <end position="78"/>
    </location>
</feature>
<proteinExistence type="predicted"/>
<reference evidence="2 3" key="1">
    <citation type="submission" date="2015-07" db="EMBL/GenBank/DDBJ databases">
        <title>Comparative genomics of the Sigatoka disease complex on banana suggests a link between parallel evolutionary changes in Pseudocercospora fijiensis and Pseudocercospora eumusae and increased virulence on the banana host.</title>
        <authorList>
            <person name="Chang T.-C."/>
            <person name="Salvucci A."/>
            <person name="Crous P.W."/>
            <person name="Stergiopoulos I."/>
        </authorList>
    </citation>
    <scope>NUCLEOTIDE SEQUENCE [LARGE SCALE GENOMIC DNA]</scope>
    <source>
        <strain evidence="2 3">CBS 116634</strain>
    </source>
</reference>
<comment type="caution">
    <text evidence="2">The sequence shown here is derived from an EMBL/GenBank/DDBJ whole genome shotgun (WGS) entry which is preliminary data.</text>
</comment>
<dbReference type="Proteomes" id="UP000073492">
    <property type="component" value="Unassembled WGS sequence"/>
</dbReference>
<feature type="compositionally biased region" description="Basic and acidic residues" evidence="1">
    <location>
        <begin position="237"/>
        <end position="260"/>
    </location>
</feature>